<dbReference type="Proteomes" id="UP000613740">
    <property type="component" value="Unassembled WGS sequence"/>
</dbReference>
<dbReference type="PROSITE" id="PS50287">
    <property type="entry name" value="SRCR_2"/>
    <property type="match status" value="1"/>
</dbReference>
<evidence type="ECO:0000259" key="5">
    <source>
        <dbReference type="PROSITE" id="PS50287"/>
    </source>
</evidence>
<feature type="transmembrane region" description="Helical" evidence="4">
    <location>
        <begin position="3291"/>
        <end position="3312"/>
    </location>
</feature>
<feature type="transmembrane region" description="Helical" evidence="4">
    <location>
        <begin position="3148"/>
        <end position="3175"/>
    </location>
</feature>
<name>A0A835WIH3_9CHLO</name>
<evidence type="ECO:0000256" key="4">
    <source>
        <dbReference type="SAM" id="Phobius"/>
    </source>
</evidence>
<feature type="compositionally biased region" description="Low complexity" evidence="3">
    <location>
        <begin position="2926"/>
        <end position="2945"/>
    </location>
</feature>
<keyword evidence="4" id="KW-0812">Transmembrane</keyword>
<dbReference type="Pfam" id="PF06011">
    <property type="entry name" value="TRP"/>
    <property type="match status" value="1"/>
</dbReference>
<dbReference type="OrthoDB" id="541927at2759"/>
<dbReference type="PANTHER" id="PTHR19862:SF14">
    <property type="entry name" value="WD REPEAT-CONTAINING PROTEIN 48"/>
    <property type="match status" value="1"/>
</dbReference>
<evidence type="ECO:0000256" key="1">
    <source>
        <dbReference type="ARBA" id="ARBA00022729"/>
    </source>
</evidence>
<feature type="region of interest" description="Disordered" evidence="3">
    <location>
        <begin position="3341"/>
        <end position="3378"/>
    </location>
</feature>
<organism evidence="6 7">
    <name type="scientific">Chlamydomonas schloesseri</name>
    <dbReference type="NCBI Taxonomy" id="2026947"/>
    <lineage>
        <taxon>Eukaryota</taxon>
        <taxon>Viridiplantae</taxon>
        <taxon>Chlorophyta</taxon>
        <taxon>core chlorophytes</taxon>
        <taxon>Chlorophyceae</taxon>
        <taxon>CS clade</taxon>
        <taxon>Chlamydomonadales</taxon>
        <taxon>Chlamydomonadaceae</taxon>
        <taxon>Chlamydomonas</taxon>
    </lineage>
</organism>
<dbReference type="EMBL" id="JAEHOD010000018">
    <property type="protein sequence ID" value="KAG2448259.1"/>
    <property type="molecule type" value="Genomic_DNA"/>
</dbReference>
<feature type="compositionally biased region" description="Pro residues" evidence="3">
    <location>
        <begin position="38"/>
        <end position="64"/>
    </location>
</feature>
<dbReference type="PRINTS" id="PR00258">
    <property type="entry name" value="SPERACTRCPTR"/>
</dbReference>
<dbReference type="GO" id="GO:0000724">
    <property type="term" value="P:double-strand break repair via homologous recombination"/>
    <property type="evidence" value="ECO:0007669"/>
    <property type="project" value="TreeGrafter"/>
</dbReference>
<feature type="region of interest" description="Disordered" evidence="3">
    <location>
        <begin position="2926"/>
        <end position="2962"/>
    </location>
</feature>
<sequence length="3436" mass="348294">MRPSVEPPASGDLTPGYNGHVPYVNAAPPAAEFDAAPPLAPSLPPSPPLAPSPPPWPTSPPTRPPADGDVRLVGGRTRYEGRLEVLYRGTYGSVCDDRFTDAAAAVACAQLGLSGGRALCCGAFNGPAAGGSPPPVLLDEVVCSGNETALAQCVHNDWGTHDCELDEAVAVRCEPPPLAPSGSSGGGIPFSTQASAAQLAAVIASRDTCVPPPVKCSTSPIQHLGRGCDPALADSTYFANSPYVNAMYRLVYVYPDGSRSCPAKMQPLHVGGAYVQVKWQLDQPRARRDPFINGQPRALLLQRRGSIGDSSGTPGWMTTQWMDALRYNDVSSKSLLDMVDRGLGFDMDALDMSPAGPLAAGWRWKHGSSGNTDGYSPATFPELTAAVGASGINTTYQLVYQIFEEYHEGYHSYPGMSRFAVQHAASSTPLLLYVQLASGTHPANMRALLLQRVEGDSVWTVASLGADSEEITSGRTALVFRDVTSRDTWGCPDPNHAQQQQPVTQPPSPLPSPSLLAPFVLPSEPVFAPVPAPRPPTADSALVCRLAIRGRRQPADEGSDGIVPQQMQLDLQSASLHCTTSRQQQGGDGEGAAAPSQPPVQVEVGPLLAPLLLSDPSRTSGVQVIVANAAGDALLQQRWGVAFLGPLPQFSLVDSVVEDVPLSPSAPLVECRGCEEVVLRNVSLRRLAPLAPDRTWAPEGDQQPYNTHGAVLLSGVRRLAADGLVCAEVSGAHGFACLLVDIEDKCTAAAAATAVVAELSFSDCAMDNNTVVRATDLAPTSAEPLRRLLGASDSGLLGAGAVALVGGMCSSVAGVWLTRTSLSGNRGGCGAALYSSLNTVAAVLVDSHLNGNVVEQGSGAAVFLSCSSSGDVNLSTLMLSNGSTINDNRAGSNGGAVYVCGEMGSIRITGPGSAMDNNTAASSTADVGGGAVYAGHIATVVLTDGASLSGNSASGDGGALLVGGEVSELLALRGSRADRNMAGKSGGVVMLKGGGRPGLELTVSGRSSMSGNVARSGSGGIFWGYAISAIAVADFSAMDDNWAGGAASVAGTPWTNWDDKPLRYFTVTGYSSVNNNSADNSGILSLNSILKSVLVANNSHMDGNTARVGSAAVLSAYSVDIFHVTGNSSVDRNVATDTNARGGTINAGGIGTVLVTAGGSISHNYGGPAINCMNMGRITVSDPGSRVANNTAVSKDGGAFSVDSLKVLEVLDGGSMLNNTALSGSGGAVGITVDVGRITVRGGTVSSNAAHKRAGAFSVGGYVTGDVEVSGGASVEDNVATLQGGGFLAVSRAVQGELVVAGAGTRVCGCSAGGGSGGAVFVGGDGVFGGVAVTGGAVLCNNTAQEDGGALYLGFGTPTIAIEGRGSGVLGNSAGRAGGALFARGAVSTLELSGGAALADNAAGEDGGAVTSVLLGSLRLAGSASVSGNRAGGDGGAMSFRRLTLLEVSGGGRAAGNQAGRSGGFVSLATLPDNITVTGGSQLLRNTALRGAGGAINIEVPEPGAALLSQVAPNGAAVLVVSGGARLAENSAYTDGGVIYVAAAASPSPTSTLANSPQVAHTVLLQDVDAHDNFAGGAGGVLAVSSPAAGALDSRVAVRSSRLYNNTAGSTLFRLGSSVASGYGGALAVSSAPKFRADAVMEQAHAGGGGSADGAGSAAAFAAAHGNLDSACVLVLVGVSFEANRCQGLGGAVAAVSCPTLIRNCSFTQNVARLGGGGVAGMVEAIVAKSVNGTSSSARRRGLQQQLLLPSGGMTRGEYHADAETWLEVHNSSFVGNFAELDCGGGVYAEVVRGAGARLADSEVTGNAALEHNGGGVCVVGKGRGASAVLERMNLRGNSASRLGGALFASLGDSGSAVTVTGCELSGNGAGRGGAAAVQAAAGSVLRLTDSILRSNMASTDGGALLSECDPAAATACGDGLAAGVASNAVVSVSGCALTGNAARSGRGGALYVSGGSSATVLNSSISGSWAGDSGAGVAAVGCAALVMGGGSSVSNSSALRFGGGLFAYSCSRVQVQDATVEGNHAATGAGLFLAGPSSSGLLEALLVQPWSGTALVLVERANVTGNVANRTAAGQQVQAAQDASGVEQQDPQAAAANYAAVAAATSGGYQRYGGHGGGVFVHGDVAVMLQDVDASAGNTALVGAALGSTQQCDAASAAVDAAAVLSSSGSNAWGALANLTSSDGSCWPLVMSNVSTPPAQSSPVWTQDAAASTLRVTCPQLQQQPAAGAASSSGSTAAACSLLPAAALRRACQLQRDLSTCGRRSARDAAAAIASVTTGMLELPPTHMRLEAVTVTDSDGQQRQLYVSGSGSGSGSGTSAATAPTTGGLQLRPGSTFTLSVRLYNDLGQPTQRDTLAWKVTVSLEPAYPNANPNQTPNNSSSAHLRTSPLLPWQDVDVANLDPGAASGSSLTADVGVGLATWPTLTARGWTGDYQLAFDATAVEDAGLYQVAQLRLPLKLLPCAPGEALDLEWARAAWGRPSWAACSACGRGRFTLWRDTRPALTDPALAGADYYSRMKSISEAAVEGDAACLSCPAHATCPGGAVVVPEPGYWHSAPDSAWVHRCPQTAACGDSSHLLQDWPSLSLLPNSTSAASNNANASTDALGAAAQVVPAFSDTRSETLGWCQLSAYGRQLAGSVNVTALRSLSCDAWGPAIESSSIHSDVGVSAAAAAATTGYLAAQCAQGYTGHLCGACQPGYYGNAELECNACPSEARTIGLAILSFLGSVLLVLYTAFTNLQENSAAVTAPESAAASSPPASIARPSSGKARHSGPTATATKSHQRAKTGAEEELGASEVLKVLIVHIQYYIIITRLPIPYPSSITRTAAVVTSLTGAESSIAYSPSCLFPEQGSGGQARTQVLAALLIPCVVVAVCLCLWALRYLMLNRARFRRAARISRKASQGAFSDLPVFVEAPASGDVDSSSSSGAAAAAVSPDASAQDSGSMALPPTPKSDQQSPSIIYNPLSASTISCYSDGSRQQVFATQHAKARSQPLQQQSQADLNSSASFAAAAAASPTSHGGSADSLRWRGGGRLSRLAGSGTTRLRAAVSGVRSQLSGSLKNSAMARTMQHVDQTLQLPAQLGIVLMCAVFIMYPGWANAALSLFTCYRIDDGKSGPFPDRQQAAWPLGYWIRDLQQQCYAGTHMLLYVPIGIASFLLFCVVPPAASFLLLWRRRRDLDTAEVQQRYGFLYSRYKPRYFYWESVLMLQELALVAVEVFGRSLEEVAYQVLLMLAAFLVLGVMNMACSPVRSHAIELLEFMSLAVLSLTLTLSLYFITGNSLQAASANVIGWVIMAINLALLAAFVWLLLRQSWAAARTKLAGPLRSARSKALQLKQRALSARRRGPDGRGAGKGAAAAAPQSGLPQRACTLPTADNSPTVQDAAVVAHMIGSPGFEPPRGPGPAAYGAPLDNGNGSVQTGVPTSAEHIALALE</sequence>
<dbReference type="Gene3D" id="2.10.25.10">
    <property type="entry name" value="Laminin"/>
    <property type="match status" value="1"/>
</dbReference>
<dbReference type="SMART" id="SM00202">
    <property type="entry name" value="SR"/>
    <property type="match status" value="1"/>
</dbReference>
<feature type="region of interest" description="Disordered" evidence="3">
    <location>
        <begin position="489"/>
        <end position="516"/>
    </location>
</feature>
<evidence type="ECO:0000313" key="7">
    <source>
        <dbReference type="Proteomes" id="UP000613740"/>
    </source>
</evidence>
<keyword evidence="4" id="KW-1133">Transmembrane helix</keyword>
<evidence type="ECO:0000256" key="2">
    <source>
        <dbReference type="ARBA" id="ARBA00023157"/>
    </source>
</evidence>
<dbReference type="FunFam" id="3.10.250.10:FF:000001">
    <property type="entry name" value="Lysyl oxidase 4 isoform X1"/>
    <property type="match status" value="1"/>
</dbReference>
<proteinExistence type="predicted"/>
<dbReference type="InterPro" id="IPR036772">
    <property type="entry name" value="SRCR-like_dom_sf"/>
</dbReference>
<keyword evidence="7" id="KW-1185">Reference proteome</keyword>
<feature type="transmembrane region" description="Helical" evidence="4">
    <location>
        <begin position="3201"/>
        <end position="3222"/>
    </location>
</feature>
<feature type="transmembrane region" description="Helical" evidence="4">
    <location>
        <begin position="3259"/>
        <end position="3279"/>
    </location>
</feature>
<dbReference type="SMART" id="SM00710">
    <property type="entry name" value="PbH1"/>
    <property type="match status" value="16"/>
</dbReference>
<dbReference type="SUPFAM" id="SSF51126">
    <property type="entry name" value="Pectin lyase-like"/>
    <property type="match status" value="1"/>
</dbReference>
<dbReference type="SUPFAM" id="SSF56487">
    <property type="entry name" value="SRCR-like"/>
    <property type="match status" value="1"/>
</dbReference>
<accession>A0A835WIH3</accession>
<gene>
    <name evidence="6" type="ORF">HYH02_006843</name>
</gene>
<dbReference type="Pfam" id="PF00530">
    <property type="entry name" value="SRCR"/>
    <property type="match status" value="1"/>
</dbReference>
<evidence type="ECO:0000313" key="6">
    <source>
        <dbReference type="EMBL" id="KAG2448259.1"/>
    </source>
</evidence>
<keyword evidence="2" id="KW-1015">Disulfide bond</keyword>
<feature type="compositionally biased region" description="Low complexity" evidence="3">
    <location>
        <begin position="26"/>
        <end position="37"/>
    </location>
</feature>
<dbReference type="PANTHER" id="PTHR19862">
    <property type="entry name" value="WD REPEAT-CONTAINING PROTEIN 48"/>
    <property type="match status" value="1"/>
</dbReference>
<feature type="region of interest" description="Disordered" evidence="3">
    <location>
        <begin position="3394"/>
        <end position="3423"/>
    </location>
</feature>
<dbReference type="InterPro" id="IPR011050">
    <property type="entry name" value="Pectin_lyase_fold/virulence"/>
</dbReference>
<feature type="transmembrane region" description="Helical" evidence="4">
    <location>
        <begin position="2863"/>
        <end position="2886"/>
    </location>
</feature>
<feature type="transmembrane region" description="Helical" evidence="4">
    <location>
        <begin position="3078"/>
        <end position="3097"/>
    </location>
</feature>
<dbReference type="Gene3D" id="3.10.250.10">
    <property type="entry name" value="SRCR-like domain"/>
    <property type="match status" value="1"/>
</dbReference>
<dbReference type="InterPro" id="IPR006626">
    <property type="entry name" value="PbH1"/>
</dbReference>
<dbReference type="InterPro" id="IPR010308">
    <property type="entry name" value="TRP_C"/>
</dbReference>
<reference evidence="6" key="1">
    <citation type="journal article" date="2020" name="bioRxiv">
        <title>Comparative genomics of Chlamydomonas.</title>
        <authorList>
            <person name="Craig R.J."/>
            <person name="Hasan A.R."/>
            <person name="Ness R.W."/>
            <person name="Keightley P.D."/>
        </authorList>
    </citation>
    <scope>NUCLEOTIDE SEQUENCE</scope>
    <source>
        <strain evidence="6">CCAP 11/173</strain>
    </source>
</reference>
<feature type="compositionally biased region" description="Low complexity" evidence="3">
    <location>
        <begin position="2751"/>
        <end position="2768"/>
    </location>
</feature>
<comment type="caution">
    <text evidence="6">The sequence shown here is derived from an EMBL/GenBank/DDBJ whole genome shotgun (WGS) entry which is preliminary data.</text>
</comment>
<dbReference type="InterPro" id="IPR051246">
    <property type="entry name" value="WDR48"/>
</dbReference>
<dbReference type="InterPro" id="IPR001190">
    <property type="entry name" value="SRCR"/>
</dbReference>
<dbReference type="GO" id="GO:0043130">
    <property type="term" value="F:ubiquitin binding"/>
    <property type="evidence" value="ECO:0007669"/>
    <property type="project" value="TreeGrafter"/>
</dbReference>
<feature type="region of interest" description="Disordered" evidence="3">
    <location>
        <begin position="2751"/>
        <end position="2791"/>
    </location>
</feature>
<feature type="transmembrane region" description="Helical" evidence="4">
    <location>
        <begin position="3228"/>
        <end position="3247"/>
    </location>
</feature>
<feature type="domain" description="SRCR" evidence="5">
    <location>
        <begin position="70"/>
        <end position="174"/>
    </location>
</feature>
<dbReference type="GO" id="GO:0016020">
    <property type="term" value="C:membrane"/>
    <property type="evidence" value="ECO:0007669"/>
    <property type="project" value="InterPro"/>
</dbReference>
<evidence type="ECO:0000256" key="3">
    <source>
        <dbReference type="SAM" id="MobiDB-lite"/>
    </source>
</evidence>
<keyword evidence="4" id="KW-0472">Membrane</keyword>
<feature type="compositionally biased region" description="Low complexity" evidence="3">
    <location>
        <begin position="2318"/>
        <end position="2329"/>
    </location>
</feature>
<feature type="region of interest" description="Disordered" evidence="3">
    <location>
        <begin position="2305"/>
        <end position="2332"/>
    </location>
</feature>
<protein>
    <recommendedName>
        <fullName evidence="5">SRCR domain-containing protein</fullName>
    </recommendedName>
</protein>
<feature type="region of interest" description="Disordered" evidence="3">
    <location>
        <begin position="578"/>
        <end position="598"/>
    </location>
</feature>
<feature type="region of interest" description="Disordered" evidence="3">
    <location>
        <begin position="1"/>
        <end position="72"/>
    </location>
</feature>
<keyword evidence="1" id="KW-0732">Signal</keyword>